<evidence type="ECO:0000259" key="11">
    <source>
        <dbReference type="SMART" id="SM00479"/>
    </source>
</evidence>
<evidence type="ECO:0000256" key="2">
    <source>
        <dbReference type="ARBA" id="ARBA00022490"/>
    </source>
</evidence>
<evidence type="ECO:0000256" key="3">
    <source>
        <dbReference type="ARBA" id="ARBA00022722"/>
    </source>
</evidence>
<feature type="region of interest" description="Disordered" evidence="10">
    <location>
        <begin position="1"/>
        <end position="31"/>
    </location>
</feature>
<dbReference type="AlphaFoldDB" id="A0A376D2T6"/>
<dbReference type="PANTHER" id="PTHR11046">
    <property type="entry name" value="OLIGORIBONUCLEASE, MITOCHONDRIAL"/>
    <property type="match status" value="1"/>
</dbReference>
<protein>
    <recommendedName>
        <fullName evidence="7 8">Oligoribonuclease</fullName>
        <ecNumber evidence="8">3.1.-.-</ecNumber>
    </recommendedName>
</protein>
<dbReference type="EC" id="3.1.-.-" evidence="8"/>
<comment type="similarity">
    <text evidence="1 8">Belongs to the oligoribonuclease family.</text>
</comment>
<dbReference type="FunFam" id="3.30.420.10:FF:000003">
    <property type="entry name" value="Oligoribonuclease"/>
    <property type="match status" value="1"/>
</dbReference>
<gene>
    <name evidence="12" type="primary">ornA</name>
    <name evidence="8" type="synonym">orn</name>
    <name evidence="12" type="ORF">NCTC10289_02156</name>
</gene>
<dbReference type="NCBIfam" id="NF003765">
    <property type="entry name" value="PRK05359.1"/>
    <property type="match status" value="1"/>
</dbReference>
<name>A0A376D2T6_9CORY</name>
<evidence type="ECO:0000256" key="1">
    <source>
        <dbReference type="ARBA" id="ARBA00009921"/>
    </source>
</evidence>
<dbReference type="Pfam" id="PF00929">
    <property type="entry name" value="RNase_T"/>
    <property type="match status" value="1"/>
</dbReference>
<dbReference type="HAMAP" id="MF_00045">
    <property type="entry name" value="Oligoribonuclease"/>
    <property type="match status" value="1"/>
</dbReference>
<evidence type="ECO:0000256" key="5">
    <source>
        <dbReference type="ARBA" id="ARBA00022839"/>
    </source>
</evidence>
<evidence type="ECO:0000256" key="7">
    <source>
        <dbReference type="ARBA" id="ARBA00070964"/>
    </source>
</evidence>
<dbReference type="InterPro" id="IPR036397">
    <property type="entry name" value="RNaseH_sf"/>
</dbReference>
<keyword evidence="5 8" id="KW-0269">Exonuclease</keyword>
<comment type="subcellular location">
    <subcellularLocation>
        <location evidence="8">Cytoplasm</location>
    </subcellularLocation>
</comment>
<dbReference type="CDD" id="cd06135">
    <property type="entry name" value="Orn"/>
    <property type="match status" value="1"/>
</dbReference>
<feature type="active site" evidence="8">
    <location>
        <position position="164"/>
    </location>
</feature>
<reference evidence="12 13" key="1">
    <citation type="submission" date="2018-06" db="EMBL/GenBank/DDBJ databases">
        <authorList>
            <consortium name="Pathogen Informatics"/>
            <person name="Doyle S."/>
        </authorList>
    </citation>
    <scope>NUCLEOTIDE SEQUENCE [LARGE SCALE GENOMIC DNA]</scope>
    <source>
        <strain evidence="12 13">NCTC10289</strain>
    </source>
</reference>
<dbReference type="GO" id="GO:0003676">
    <property type="term" value="F:nucleic acid binding"/>
    <property type="evidence" value="ECO:0007669"/>
    <property type="project" value="InterPro"/>
</dbReference>
<dbReference type="Proteomes" id="UP000254287">
    <property type="component" value="Unassembled WGS sequence"/>
</dbReference>
<sequence>MRPLVTPLGTPDSALSPAKKAATREETKVGAMSEIPTKNDRLVWIDLEMTGLDPKRHVIVEVAAVVTDAELTILDEGLDLVVHATEDELDQMDNFVATMHAKSGLDKEIRESTVTIEEAEEAVLRLVEKHCDPNHPAPLAGNSIATDRMFIRTYMPRLDKALHYRMIDVSTIKELARRWHPRAYFNQPDKGMAHRALQDIIESIRELDFYRRSVFRTDEGPTSEEAEQLKADTTTDYQAFL</sequence>
<proteinExistence type="inferred from homology"/>
<comment type="function">
    <text evidence="6 8">3'-to-5' exoribonuclease specific for small oligoribonucleotides.</text>
</comment>
<organism evidence="12 13">
    <name type="scientific">Corynebacterium minutissimum</name>
    <dbReference type="NCBI Taxonomy" id="38301"/>
    <lineage>
        <taxon>Bacteria</taxon>
        <taxon>Bacillati</taxon>
        <taxon>Actinomycetota</taxon>
        <taxon>Actinomycetes</taxon>
        <taxon>Mycobacteriales</taxon>
        <taxon>Corynebacteriaceae</taxon>
        <taxon>Corynebacterium</taxon>
    </lineage>
</organism>
<keyword evidence="2 8" id="KW-0963">Cytoplasm</keyword>
<feature type="coiled-coil region" evidence="9">
    <location>
        <begin position="102"/>
        <end position="129"/>
    </location>
</feature>
<evidence type="ECO:0000256" key="10">
    <source>
        <dbReference type="SAM" id="MobiDB-lite"/>
    </source>
</evidence>
<evidence type="ECO:0000256" key="9">
    <source>
        <dbReference type="SAM" id="Coils"/>
    </source>
</evidence>
<dbReference type="InterPro" id="IPR012337">
    <property type="entry name" value="RNaseH-like_sf"/>
</dbReference>
<dbReference type="EMBL" id="UFXP01000001">
    <property type="protein sequence ID" value="STC80532.1"/>
    <property type="molecule type" value="Genomic_DNA"/>
</dbReference>
<feature type="domain" description="Exonuclease" evidence="11">
    <location>
        <begin position="41"/>
        <end position="216"/>
    </location>
</feature>
<dbReference type="GO" id="GO:0000175">
    <property type="term" value="F:3'-5'-RNA exonuclease activity"/>
    <property type="evidence" value="ECO:0007669"/>
    <property type="project" value="InterPro"/>
</dbReference>
<keyword evidence="4 8" id="KW-0378">Hydrolase</keyword>
<accession>A0A376D2T6</accession>
<dbReference type="PANTHER" id="PTHR11046:SF0">
    <property type="entry name" value="OLIGORIBONUCLEASE, MITOCHONDRIAL"/>
    <property type="match status" value="1"/>
</dbReference>
<dbReference type="Gene3D" id="3.30.420.10">
    <property type="entry name" value="Ribonuclease H-like superfamily/Ribonuclease H"/>
    <property type="match status" value="1"/>
</dbReference>
<dbReference type="InterPro" id="IPR022894">
    <property type="entry name" value="Oligoribonuclease"/>
</dbReference>
<dbReference type="InterPro" id="IPR013520">
    <property type="entry name" value="Ribonucl_H"/>
</dbReference>
<evidence type="ECO:0000256" key="6">
    <source>
        <dbReference type="ARBA" id="ARBA00057155"/>
    </source>
</evidence>
<evidence type="ECO:0000313" key="12">
    <source>
        <dbReference type="EMBL" id="STC80532.1"/>
    </source>
</evidence>
<evidence type="ECO:0000313" key="13">
    <source>
        <dbReference type="Proteomes" id="UP000254287"/>
    </source>
</evidence>
<keyword evidence="3 8" id="KW-0540">Nuclease</keyword>
<evidence type="ECO:0000256" key="8">
    <source>
        <dbReference type="HAMAP-Rule" id="MF_00045"/>
    </source>
</evidence>
<dbReference type="GO" id="GO:0005737">
    <property type="term" value="C:cytoplasm"/>
    <property type="evidence" value="ECO:0007669"/>
    <property type="project" value="UniProtKB-SubCell"/>
</dbReference>
<dbReference type="SUPFAM" id="SSF53098">
    <property type="entry name" value="Ribonuclease H-like"/>
    <property type="match status" value="1"/>
</dbReference>
<keyword evidence="9" id="KW-0175">Coiled coil</keyword>
<evidence type="ECO:0000256" key="4">
    <source>
        <dbReference type="ARBA" id="ARBA00022801"/>
    </source>
</evidence>
<dbReference type="SMART" id="SM00479">
    <property type="entry name" value="EXOIII"/>
    <property type="match status" value="1"/>
</dbReference>